<feature type="compositionally biased region" description="Pro residues" evidence="1">
    <location>
        <begin position="270"/>
        <end position="281"/>
    </location>
</feature>
<evidence type="ECO:0000256" key="1">
    <source>
        <dbReference type="SAM" id="MobiDB-lite"/>
    </source>
</evidence>
<dbReference type="Proteomes" id="UP000265180">
    <property type="component" value="Chromosome 5"/>
</dbReference>
<organism evidence="3 4">
    <name type="scientific">Oryzias latipes</name>
    <name type="common">Japanese rice fish</name>
    <name type="synonym">Japanese killifish</name>
    <dbReference type="NCBI Taxonomy" id="8090"/>
    <lineage>
        <taxon>Eukaryota</taxon>
        <taxon>Metazoa</taxon>
        <taxon>Chordata</taxon>
        <taxon>Craniata</taxon>
        <taxon>Vertebrata</taxon>
        <taxon>Euteleostomi</taxon>
        <taxon>Actinopterygii</taxon>
        <taxon>Neopterygii</taxon>
        <taxon>Teleostei</taxon>
        <taxon>Neoteleostei</taxon>
        <taxon>Acanthomorphata</taxon>
        <taxon>Ovalentaria</taxon>
        <taxon>Atherinomorphae</taxon>
        <taxon>Beloniformes</taxon>
        <taxon>Adrianichthyidae</taxon>
        <taxon>Oryziinae</taxon>
        <taxon>Oryzias</taxon>
    </lineage>
</organism>
<feature type="region of interest" description="Disordered" evidence="1">
    <location>
        <begin position="270"/>
        <end position="291"/>
    </location>
</feature>
<evidence type="ECO:0000313" key="4">
    <source>
        <dbReference type="Proteomes" id="UP000265180"/>
    </source>
</evidence>
<feature type="domain" description="DUF5581" evidence="2">
    <location>
        <begin position="152"/>
        <end position="246"/>
    </location>
</feature>
<reference key="1">
    <citation type="journal article" date="2007" name="Nature">
        <title>The medaka draft genome and insights into vertebrate genome evolution.</title>
        <authorList>
            <person name="Kasahara M."/>
            <person name="Naruse K."/>
            <person name="Sasaki S."/>
            <person name="Nakatani Y."/>
            <person name="Qu W."/>
            <person name="Ahsan B."/>
            <person name="Yamada T."/>
            <person name="Nagayasu Y."/>
            <person name="Doi K."/>
            <person name="Kasai Y."/>
            <person name="Jindo T."/>
            <person name="Kobayashi D."/>
            <person name="Shimada A."/>
            <person name="Toyoda A."/>
            <person name="Kuroki Y."/>
            <person name="Fujiyama A."/>
            <person name="Sasaki T."/>
            <person name="Shimizu A."/>
            <person name="Asakawa S."/>
            <person name="Shimizu N."/>
            <person name="Hashimoto S."/>
            <person name="Yang J."/>
            <person name="Lee Y."/>
            <person name="Matsushima K."/>
            <person name="Sugano S."/>
            <person name="Sakaizumi M."/>
            <person name="Narita T."/>
            <person name="Ohishi K."/>
            <person name="Haga S."/>
            <person name="Ohta F."/>
            <person name="Nomoto H."/>
            <person name="Nogata K."/>
            <person name="Morishita T."/>
            <person name="Endo T."/>
            <person name="Shin-I T."/>
            <person name="Takeda H."/>
            <person name="Morishita S."/>
            <person name="Kohara Y."/>
        </authorList>
    </citation>
    <scope>NUCLEOTIDE SEQUENCE [LARGE SCALE GENOMIC DNA]</scope>
    <source>
        <strain>Hd-rR</strain>
    </source>
</reference>
<evidence type="ECO:0000259" key="2">
    <source>
        <dbReference type="Pfam" id="PF17744"/>
    </source>
</evidence>
<dbReference type="AlphaFoldDB" id="A0A3P9LSL8"/>
<reference evidence="3 4" key="2">
    <citation type="submission" date="2017-04" db="EMBL/GenBank/DDBJ databases">
        <title>CpG methylation of centromeres and impact of large insertions on vertebrate speciation.</title>
        <authorList>
            <person name="Ichikawa K."/>
            <person name="Yoshimura J."/>
            <person name="Morishita S."/>
        </authorList>
    </citation>
    <scope>NUCLEOTIDE SEQUENCE</scope>
    <source>
        <strain evidence="3 4">HNI</strain>
    </source>
</reference>
<dbReference type="InterPro" id="IPR036116">
    <property type="entry name" value="FN3_sf"/>
</dbReference>
<name>A0A3P9LSL8_ORYLA</name>
<reference evidence="3" key="4">
    <citation type="submission" date="2025-09" db="UniProtKB">
        <authorList>
            <consortium name="Ensembl"/>
        </authorList>
    </citation>
    <scope>IDENTIFICATION</scope>
    <source>
        <strain evidence="3">HNI</strain>
    </source>
</reference>
<dbReference type="InterPro" id="IPR048317">
    <property type="entry name" value="DUF5581_C"/>
</dbReference>
<dbReference type="PANTHER" id="PTHR14537">
    <property type="entry name" value="FIBRONECTIN TYPE III DOMAIN-CONTAINING PROTEIN 11"/>
    <property type="match status" value="1"/>
</dbReference>
<dbReference type="InterPro" id="IPR039581">
    <property type="entry name" value="FNDC11"/>
</dbReference>
<dbReference type="Ensembl" id="ENSORLT00020009312.1">
    <property type="protein sequence ID" value="ENSORLP00020023528.1"/>
    <property type="gene ID" value="ENSORLG00020004418.1"/>
</dbReference>
<reference evidence="3" key="3">
    <citation type="submission" date="2025-08" db="UniProtKB">
        <authorList>
            <consortium name="Ensembl"/>
        </authorList>
    </citation>
    <scope>IDENTIFICATION</scope>
    <source>
        <strain evidence="3">HNI</strain>
    </source>
</reference>
<dbReference type="SUPFAM" id="SSF49265">
    <property type="entry name" value="Fibronectin type III"/>
    <property type="match status" value="1"/>
</dbReference>
<evidence type="ECO:0000313" key="3">
    <source>
        <dbReference type="Ensembl" id="ENSORLP00020023528.1"/>
    </source>
</evidence>
<protein>
    <recommendedName>
        <fullName evidence="2">DUF5581 domain-containing protein</fullName>
    </recommendedName>
</protein>
<proteinExistence type="predicted"/>
<dbReference type="Pfam" id="PF17744">
    <property type="entry name" value="DUF5581"/>
    <property type="match status" value="1"/>
</dbReference>
<sequence>MQERLLLKQRSSYYFVIQKEDVRPWENQQESTSMSINMLGSHLGSSRLQHVKDWMKSQIVFLLAYLEMLFQEIITSRKNLEAFVAKCEQVEVDADEIASAEQQLQQTQLHLRDFEARMASNLEPLTLNSLFLLHTRGSLTHQSQMSVVTLGPVMFHREKSLLTPKSVCLFWYIAGEQSEEPRRMFRITVKSAAPGGKLWREAVCCNYEHCVQNLQPDTYYAFTVKRITNFTLVHVPWTDTLHLKTLSSTLPPPLPLSNLSSISLPSIQPPSLRPSVSPPPLLLHERSGGGC</sequence>
<accession>A0A3P9LSL8</accession>